<dbReference type="Proteomes" id="UP000001292">
    <property type="component" value="Unassembled WGS sequence"/>
</dbReference>
<keyword evidence="5" id="KW-1185">Reference proteome</keyword>
<evidence type="ECO:0000313" key="4">
    <source>
        <dbReference type="EMBL" id="EDW55406.1"/>
    </source>
</evidence>
<dbReference type="InterPro" id="IPR005135">
    <property type="entry name" value="Endo/exonuclease/phosphatase"/>
</dbReference>
<dbReference type="Gene3D" id="3.60.10.10">
    <property type="entry name" value="Endonuclease/exonuclease/phosphatase"/>
    <property type="match status" value="1"/>
</dbReference>
<evidence type="ECO:0000313" key="5">
    <source>
        <dbReference type="Proteomes" id="UP000001292"/>
    </source>
</evidence>
<feature type="domain" description="DUF4780" evidence="3">
    <location>
        <begin position="2"/>
        <end position="48"/>
    </location>
</feature>
<reference evidence="4 5" key="1">
    <citation type="journal article" date="2007" name="Nature">
        <title>Evolution of genes and genomes on the Drosophila phylogeny.</title>
        <authorList>
            <consortium name="Drosophila 12 Genomes Consortium"/>
            <person name="Clark A.G."/>
            <person name="Eisen M.B."/>
            <person name="Smith D.R."/>
            <person name="Bergman C.M."/>
            <person name="Oliver B."/>
            <person name="Markow T.A."/>
            <person name="Kaufman T.C."/>
            <person name="Kellis M."/>
            <person name="Gelbart W."/>
            <person name="Iyer V.N."/>
            <person name="Pollard D.A."/>
            <person name="Sackton T.B."/>
            <person name="Larracuente A.M."/>
            <person name="Singh N.D."/>
            <person name="Abad J.P."/>
            <person name="Abt D.N."/>
            <person name="Adryan B."/>
            <person name="Aguade M."/>
            <person name="Akashi H."/>
            <person name="Anderson W.W."/>
            <person name="Aquadro C.F."/>
            <person name="Ardell D.H."/>
            <person name="Arguello R."/>
            <person name="Artieri C.G."/>
            <person name="Barbash D.A."/>
            <person name="Barker D."/>
            <person name="Barsanti P."/>
            <person name="Batterham P."/>
            <person name="Batzoglou S."/>
            <person name="Begun D."/>
            <person name="Bhutkar A."/>
            <person name="Blanco E."/>
            <person name="Bosak S.A."/>
            <person name="Bradley R.K."/>
            <person name="Brand A.D."/>
            <person name="Brent M.R."/>
            <person name="Brooks A.N."/>
            <person name="Brown R.H."/>
            <person name="Butlin R.K."/>
            <person name="Caggese C."/>
            <person name="Calvi B.R."/>
            <person name="Bernardo de Carvalho A."/>
            <person name="Caspi A."/>
            <person name="Castrezana S."/>
            <person name="Celniker S.E."/>
            <person name="Chang J.L."/>
            <person name="Chapple C."/>
            <person name="Chatterji S."/>
            <person name="Chinwalla A."/>
            <person name="Civetta A."/>
            <person name="Clifton S.W."/>
            <person name="Comeron J.M."/>
            <person name="Costello J.C."/>
            <person name="Coyne J.A."/>
            <person name="Daub J."/>
            <person name="David R.G."/>
            <person name="Delcher A.L."/>
            <person name="Delehaunty K."/>
            <person name="Do C.B."/>
            <person name="Ebling H."/>
            <person name="Edwards K."/>
            <person name="Eickbush T."/>
            <person name="Evans J.D."/>
            <person name="Filipski A."/>
            <person name="Findeiss S."/>
            <person name="Freyhult E."/>
            <person name="Fulton L."/>
            <person name="Fulton R."/>
            <person name="Garcia A.C."/>
            <person name="Gardiner A."/>
            <person name="Garfield D.A."/>
            <person name="Garvin B.E."/>
            <person name="Gibson G."/>
            <person name="Gilbert D."/>
            <person name="Gnerre S."/>
            <person name="Godfrey J."/>
            <person name="Good R."/>
            <person name="Gotea V."/>
            <person name="Gravely B."/>
            <person name="Greenberg A.J."/>
            <person name="Griffiths-Jones S."/>
            <person name="Gross S."/>
            <person name="Guigo R."/>
            <person name="Gustafson E.A."/>
            <person name="Haerty W."/>
            <person name="Hahn M.W."/>
            <person name="Halligan D.L."/>
            <person name="Halpern A.L."/>
            <person name="Halter G.M."/>
            <person name="Han M.V."/>
            <person name="Heger A."/>
            <person name="Hillier L."/>
            <person name="Hinrichs A.S."/>
            <person name="Holmes I."/>
            <person name="Hoskins R.A."/>
            <person name="Hubisz M.J."/>
            <person name="Hultmark D."/>
            <person name="Huntley M.A."/>
            <person name="Jaffe D.B."/>
            <person name="Jagadeeshan S."/>
            <person name="Jeck W.R."/>
            <person name="Johnson J."/>
            <person name="Jones C.D."/>
            <person name="Jordan W.C."/>
            <person name="Karpen G.H."/>
            <person name="Kataoka E."/>
            <person name="Keightley P.D."/>
            <person name="Kheradpour P."/>
            <person name="Kirkness E.F."/>
            <person name="Koerich L.B."/>
            <person name="Kristiansen K."/>
            <person name="Kudrna D."/>
            <person name="Kulathinal R.J."/>
            <person name="Kumar S."/>
            <person name="Kwok R."/>
            <person name="Lander E."/>
            <person name="Langley C.H."/>
            <person name="Lapoint R."/>
            <person name="Lazzaro B.P."/>
            <person name="Lee S.J."/>
            <person name="Levesque L."/>
            <person name="Li R."/>
            <person name="Lin C.F."/>
            <person name="Lin M.F."/>
            <person name="Lindblad-Toh K."/>
            <person name="Llopart A."/>
            <person name="Long M."/>
            <person name="Low L."/>
            <person name="Lozovsky E."/>
            <person name="Lu J."/>
            <person name="Luo M."/>
            <person name="Machado C.A."/>
            <person name="Makalowski W."/>
            <person name="Marzo M."/>
            <person name="Matsuda M."/>
            <person name="Matzkin L."/>
            <person name="McAllister B."/>
            <person name="McBride C.S."/>
            <person name="McKernan B."/>
            <person name="McKernan K."/>
            <person name="Mendez-Lago M."/>
            <person name="Minx P."/>
            <person name="Mollenhauer M.U."/>
            <person name="Montooth K."/>
            <person name="Mount S.M."/>
            <person name="Mu X."/>
            <person name="Myers E."/>
            <person name="Negre B."/>
            <person name="Newfeld S."/>
            <person name="Nielsen R."/>
            <person name="Noor M.A."/>
            <person name="O'Grady P."/>
            <person name="Pachter L."/>
            <person name="Papaceit M."/>
            <person name="Parisi M.J."/>
            <person name="Parisi M."/>
            <person name="Parts L."/>
            <person name="Pedersen J.S."/>
            <person name="Pesole G."/>
            <person name="Phillippy A.M."/>
            <person name="Ponting C.P."/>
            <person name="Pop M."/>
            <person name="Porcelli D."/>
            <person name="Powell J.R."/>
            <person name="Prohaska S."/>
            <person name="Pruitt K."/>
            <person name="Puig M."/>
            <person name="Quesneville H."/>
            <person name="Ram K.R."/>
            <person name="Rand D."/>
            <person name="Rasmussen M.D."/>
            <person name="Reed L.K."/>
            <person name="Reenan R."/>
            <person name="Reily A."/>
            <person name="Remington K.A."/>
            <person name="Rieger T.T."/>
            <person name="Ritchie M.G."/>
            <person name="Robin C."/>
            <person name="Rogers Y.H."/>
            <person name="Rohde C."/>
            <person name="Rozas J."/>
            <person name="Rubenfield M.J."/>
            <person name="Ruiz A."/>
            <person name="Russo S."/>
            <person name="Salzberg S.L."/>
            <person name="Sanchez-Gracia A."/>
            <person name="Saranga D.J."/>
            <person name="Sato H."/>
            <person name="Schaeffer S.W."/>
            <person name="Schatz M.C."/>
            <person name="Schlenke T."/>
            <person name="Schwartz R."/>
            <person name="Segarra C."/>
            <person name="Singh R.S."/>
            <person name="Sirot L."/>
            <person name="Sirota M."/>
            <person name="Sisneros N.B."/>
            <person name="Smith C.D."/>
            <person name="Smith T.F."/>
            <person name="Spieth J."/>
            <person name="Stage D.E."/>
            <person name="Stark A."/>
            <person name="Stephan W."/>
            <person name="Strausberg R.L."/>
            <person name="Strempel S."/>
            <person name="Sturgill D."/>
            <person name="Sutton G."/>
            <person name="Sutton G.G."/>
            <person name="Tao W."/>
            <person name="Teichmann S."/>
            <person name="Tobari Y.N."/>
            <person name="Tomimura Y."/>
            <person name="Tsolas J.M."/>
            <person name="Valente V.L."/>
            <person name="Venter E."/>
            <person name="Venter J.C."/>
            <person name="Vicario S."/>
            <person name="Vieira F.G."/>
            <person name="Vilella A.J."/>
            <person name="Villasante A."/>
            <person name="Walenz B."/>
            <person name="Wang J."/>
            <person name="Wasserman M."/>
            <person name="Watts T."/>
            <person name="Wilson D."/>
            <person name="Wilson R.K."/>
            <person name="Wing R.A."/>
            <person name="Wolfner M.F."/>
            <person name="Wong A."/>
            <person name="Wong G.K."/>
            <person name="Wu C.I."/>
            <person name="Wu G."/>
            <person name="Yamamoto D."/>
            <person name="Yang H.P."/>
            <person name="Yang S.P."/>
            <person name="Yorke J.A."/>
            <person name="Yoshida K."/>
            <person name="Zdobnov E."/>
            <person name="Zhang P."/>
            <person name="Zhang Y."/>
            <person name="Zimin A.V."/>
            <person name="Baldwin J."/>
            <person name="Abdouelleil A."/>
            <person name="Abdulkadir J."/>
            <person name="Abebe A."/>
            <person name="Abera B."/>
            <person name="Abreu J."/>
            <person name="Acer S.C."/>
            <person name="Aftuck L."/>
            <person name="Alexander A."/>
            <person name="An P."/>
            <person name="Anderson E."/>
            <person name="Anderson S."/>
            <person name="Arachi H."/>
            <person name="Azer M."/>
            <person name="Bachantsang P."/>
            <person name="Barry A."/>
            <person name="Bayul T."/>
            <person name="Berlin A."/>
            <person name="Bessette D."/>
            <person name="Bloom T."/>
            <person name="Blye J."/>
            <person name="Boguslavskiy L."/>
            <person name="Bonnet C."/>
            <person name="Boukhgalter B."/>
            <person name="Bourzgui I."/>
            <person name="Brown A."/>
            <person name="Cahill P."/>
            <person name="Channer S."/>
            <person name="Cheshatsang Y."/>
            <person name="Chuda L."/>
            <person name="Citroen M."/>
            <person name="Collymore A."/>
            <person name="Cooke P."/>
            <person name="Costello M."/>
            <person name="D'Aco K."/>
            <person name="Daza R."/>
            <person name="De Haan G."/>
            <person name="DeGray S."/>
            <person name="DeMaso C."/>
            <person name="Dhargay N."/>
            <person name="Dooley K."/>
            <person name="Dooley E."/>
            <person name="Doricent M."/>
            <person name="Dorje P."/>
            <person name="Dorjee K."/>
            <person name="Dupes A."/>
            <person name="Elong R."/>
            <person name="Falk J."/>
            <person name="Farina A."/>
            <person name="Faro S."/>
            <person name="Ferguson D."/>
            <person name="Fisher S."/>
            <person name="Foley C.D."/>
            <person name="Franke A."/>
            <person name="Friedrich D."/>
            <person name="Gadbois L."/>
            <person name="Gearin G."/>
            <person name="Gearin C.R."/>
            <person name="Giannoukos G."/>
            <person name="Goode T."/>
            <person name="Graham J."/>
            <person name="Grandbois E."/>
            <person name="Grewal S."/>
            <person name="Gyaltsen K."/>
            <person name="Hafez N."/>
            <person name="Hagos B."/>
            <person name="Hall J."/>
            <person name="Henson C."/>
            <person name="Hollinger A."/>
            <person name="Honan T."/>
            <person name="Huard M.D."/>
            <person name="Hughes L."/>
            <person name="Hurhula B."/>
            <person name="Husby M.E."/>
            <person name="Kamat A."/>
            <person name="Kanga B."/>
            <person name="Kashin S."/>
            <person name="Khazanovich D."/>
            <person name="Kisner P."/>
            <person name="Lance K."/>
            <person name="Lara M."/>
            <person name="Lee W."/>
            <person name="Lennon N."/>
            <person name="Letendre F."/>
            <person name="LeVine R."/>
            <person name="Lipovsky A."/>
            <person name="Liu X."/>
            <person name="Liu J."/>
            <person name="Liu S."/>
            <person name="Lokyitsang T."/>
            <person name="Lokyitsang Y."/>
            <person name="Lubonja R."/>
            <person name="Lui A."/>
            <person name="MacDonald P."/>
            <person name="Magnisalis V."/>
            <person name="Maru K."/>
            <person name="Matthews C."/>
            <person name="McCusker W."/>
            <person name="McDonough S."/>
            <person name="Mehta T."/>
            <person name="Meldrim J."/>
            <person name="Meneus L."/>
            <person name="Mihai O."/>
            <person name="Mihalev A."/>
            <person name="Mihova T."/>
            <person name="Mittelman R."/>
            <person name="Mlenga V."/>
            <person name="Montmayeur A."/>
            <person name="Mulrain L."/>
            <person name="Navidi A."/>
            <person name="Naylor J."/>
            <person name="Negash T."/>
            <person name="Nguyen T."/>
            <person name="Nguyen N."/>
            <person name="Nicol R."/>
            <person name="Norbu C."/>
            <person name="Norbu N."/>
            <person name="Novod N."/>
            <person name="O'Neill B."/>
            <person name="Osman S."/>
            <person name="Markiewicz E."/>
            <person name="Oyono O.L."/>
            <person name="Patti C."/>
            <person name="Phunkhang P."/>
            <person name="Pierre F."/>
            <person name="Priest M."/>
            <person name="Raghuraman S."/>
            <person name="Rege F."/>
            <person name="Reyes R."/>
            <person name="Rise C."/>
            <person name="Rogov P."/>
            <person name="Ross K."/>
            <person name="Ryan E."/>
            <person name="Settipalli S."/>
            <person name="Shea T."/>
            <person name="Sherpa N."/>
            <person name="Shi L."/>
            <person name="Shih D."/>
            <person name="Sparrow T."/>
            <person name="Spaulding J."/>
            <person name="Stalker J."/>
            <person name="Stange-Thomann N."/>
            <person name="Stavropoulos S."/>
            <person name="Stone C."/>
            <person name="Strader C."/>
            <person name="Tesfaye S."/>
            <person name="Thomson T."/>
            <person name="Thoulutsang Y."/>
            <person name="Thoulutsang D."/>
            <person name="Topham K."/>
            <person name="Topping I."/>
            <person name="Tsamla T."/>
            <person name="Vassiliev H."/>
            <person name="Vo A."/>
            <person name="Wangchuk T."/>
            <person name="Wangdi T."/>
            <person name="Weiand M."/>
            <person name="Wilkinson J."/>
            <person name="Wilson A."/>
            <person name="Yadav S."/>
            <person name="Young G."/>
            <person name="Yu Q."/>
            <person name="Zembek L."/>
            <person name="Zhong D."/>
            <person name="Zimmer A."/>
            <person name="Zwirko Z."/>
            <person name="Jaffe D.B."/>
            <person name="Alvarez P."/>
            <person name="Brockman W."/>
            <person name="Butler J."/>
            <person name="Chin C."/>
            <person name="Gnerre S."/>
            <person name="Grabherr M."/>
            <person name="Kleber M."/>
            <person name="Mauceli E."/>
            <person name="MacCallum I."/>
        </authorList>
    </citation>
    <scope>NUCLEOTIDE SEQUENCE [LARGE SCALE GENOMIC DNA]</scope>
    <source>
        <strain evidence="5">Rob3c / Tucson 14021-0248.25</strain>
    </source>
</reference>
<sequence>MGDDLPSSHNITIFCPRTGDKTTKWIMELIKKQNDLDTENWRLISRNDHKLSFRFRDISVCGLKKTKTIKSGPKQVETPRNPPVSSEKEKPNKLSESSEDLADDEDLDATIIEMGDQTPLSSQELGMELDLLSKEESIPVDGDLGIAQVNIHRANAASAVLARMFTKQHLGLALVQEPWYNQGIKGLHVKNAKVIWDQRASSPRACILACRIINYYILTEFLTRDCVPIVVEDVGAAKKTVVASVYFAGDEACQPPEITALAEYCKRTHSPIIIGCDANAHHVIWGQQRRKSKSLFDKDHREWDSHLPEIEVAIQNIPHLATGEAPFFSVFGHHMFLNGSSYKLASII</sequence>
<name>B4ILU5_DROSE</name>
<evidence type="ECO:0000256" key="1">
    <source>
        <dbReference type="SAM" id="MobiDB-lite"/>
    </source>
</evidence>
<dbReference type="SUPFAM" id="SSF56219">
    <property type="entry name" value="DNase I-like"/>
    <property type="match status" value="1"/>
</dbReference>
<feature type="region of interest" description="Disordered" evidence="1">
    <location>
        <begin position="69"/>
        <end position="101"/>
    </location>
</feature>
<organism evidence="5">
    <name type="scientific">Drosophila sechellia</name>
    <name type="common">Fruit fly</name>
    <dbReference type="NCBI Taxonomy" id="7238"/>
    <lineage>
        <taxon>Eukaryota</taxon>
        <taxon>Metazoa</taxon>
        <taxon>Ecdysozoa</taxon>
        <taxon>Arthropoda</taxon>
        <taxon>Hexapoda</taxon>
        <taxon>Insecta</taxon>
        <taxon>Pterygota</taxon>
        <taxon>Neoptera</taxon>
        <taxon>Endopterygota</taxon>
        <taxon>Diptera</taxon>
        <taxon>Brachycera</taxon>
        <taxon>Muscomorpha</taxon>
        <taxon>Ephydroidea</taxon>
        <taxon>Drosophilidae</taxon>
        <taxon>Drosophila</taxon>
        <taxon>Sophophora</taxon>
    </lineage>
</organism>
<dbReference type="InterPro" id="IPR036691">
    <property type="entry name" value="Endo/exonu/phosph_ase_sf"/>
</dbReference>
<proteinExistence type="predicted"/>
<feature type="domain" description="Endonuclease/exonuclease/phosphatase" evidence="2">
    <location>
        <begin position="241"/>
        <end position="296"/>
    </location>
</feature>
<evidence type="ECO:0000259" key="2">
    <source>
        <dbReference type="Pfam" id="PF14529"/>
    </source>
</evidence>
<dbReference type="AlphaFoldDB" id="B4ILU5"/>
<protein>
    <submittedName>
        <fullName evidence="4">GM19283</fullName>
    </submittedName>
</protein>
<dbReference type="Pfam" id="PF16012">
    <property type="entry name" value="DUF4780"/>
    <property type="match status" value="1"/>
</dbReference>
<accession>B4ILU5</accession>
<dbReference type="InterPro" id="IPR031961">
    <property type="entry name" value="DUF4780"/>
</dbReference>
<dbReference type="Pfam" id="PF14529">
    <property type="entry name" value="Exo_endo_phos_2"/>
    <property type="match status" value="1"/>
</dbReference>
<dbReference type="EMBL" id="CH480890">
    <property type="protein sequence ID" value="EDW55406.1"/>
    <property type="molecule type" value="Genomic_DNA"/>
</dbReference>
<dbReference type="HOGENOM" id="CLU_797587_0_0_1"/>
<gene>
    <name evidence="4" type="primary">Dsec\GM19283</name>
    <name evidence="4" type="ORF">Dsec_GM19283</name>
</gene>
<dbReference type="GO" id="GO:0003824">
    <property type="term" value="F:catalytic activity"/>
    <property type="evidence" value="ECO:0007669"/>
    <property type="project" value="InterPro"/>
</dbReference>
<evidence type="ECO:0000259" key="3">
    <source>
        <dbReference type="Pfam" id="PF16012"/>
    </source>
</evidence>